<dbReference type="InterPro" id="IPR012337">
    <property type="entry name" value="RNaseH-like_sf"/>
</dbReference>
<dbReference type="Proteomes" id="UP000633035">
    <property type="component" value="Unassembled WGS sequence"/>
</dbReference>
<dbReference type="SUPFAM" id="SSF53098">
    <property type="entry name" value="Ribonuclease H-like"/>
    <property type="match status" value="1"/>
</dbReference>
<reference evidence="1 2" key="1">
    <citation type="submission" date="2021-01" db="EMBL/GenBank/DDBJ databases">
        <title>Listeria ivanovii strains from Norway.</title>
        <authorList>
            <person name="Fagerlund A."/>
        </authorList>
    </citation>
    <scope>NUCLEOTIDE SEQUENCE [LARGE SCALE GENOMIC DNA]</scope>
    <source>
        <strain evidence="1 2">MF6989</strain>
    </source>
</reference>
<organism evidence="1 2">
    <name type="scientific">Listeria ivanovii subsp. londoniensis</name>
    <dbReference type="NCBI Taxonomy" id="202752"/>
    <lineage>
        <taxon>Bacteria</taxon>
        <taxon>Bacillati</taxon>
        <taxon>Bacillota</taxon>
        <taxon>Bacilli</taxon>
        <taxon>Bacillales</taxon>
        <taxon>Listeriaceae</taxon>
        <taxon>Listeria</taxon>
    </lineage>
</organism>
<evidence type="ECO:0008006" key="3">
    <source>
        <dbReference type="Google" id="ProtNLM"/>
    </source>
</evidence>
<keyword evidence="2" id="KW-1185">Reference proteome</keyword>
<evidence type="ECO:0000313" key="2">
    <source>
        <dbReference type="Proteomes" id="UP000633035"/>
    </source>
</evidence>
<gene>
    <name evidence="1" type="ORF">JI642_14740</name>
</gene>
<comment type="caution">
    <text evidence="1">The sequence shown here is derived from an EMBL/GenBank/DDBJ whole genome shotgun (WGS) entry which is preliminary data.</text>
</comment>
<dbReference type="RefSeq" id="WP_003720102.1">
    <property type="nucleotide sequence ID" value="NZ_CP009575.1"/>
</dbReference>
<dbReference type="EMBL" id="JAENOF010000033">
    <property type="protein sequence ID" value="MBK1963332.1"/>
    <property type="molecule type" value="Genomic_DNA"/>
</dbReference>
<accession>A0ABS1G8V7</accession>
<evidence type="ECO:0000313" key="1">
    <source>
        <dbReference type="EMBL" id="MBK1963332.1"/>
    </source>
</evidence>
<name>A0ABS1G8V7_LISIV</name>
<protein>
    <recommendedName>
        <fullName evidence="3">Integrase catalytic domain-containing protein</fullName>
    </recommendedName>
</protein>
<proteinExistence type="predicted"/>
<sequence>MKLVDLTQQQFQATKPNLKWFTDVSELLFDEKKLYFSVIVDGYHNKNLSIAISTSTNSGLAFETINKA</sequence>